<dbReference type="InterPro" id="IPR043128">
    <property type="entry name" value="Rev_trsase/Diguanyl_cyclase"/>
</dbReference>
<dbReference type="PROSITE" id="PS50112">
    <property type="entry name" value="PAS"/>
    <property type="match status" value="1"/>
</dbReference>
<dbReference type="EMBL" id="AP019416">
    <property type="protein sequence ID" value="BBI54578.1"/>
    <property type="molecule type" value="Genomic_DNA"/>
</dbReference>
<dbReference type="PROSITE" id="PS50887">
    <property type="entry name" value="GGDEF"/>
    <property type="match status" value="1"/>
</dbReference>
<organism evidence="4 5">
    <name type="scientific">Vreelandella olivaria</name>
    <dbReference type="NCBI Taxonomy" id="390919"/>
    <lineage>
        <taxon>Bacteria</taxon>
        <taxon>Pseudomonadati</taxon>
        <taxon>Pseudomonadota</taxon>
        <taxon>Gammaproteobacteria</taxon>
        <taxon>Oceanospirillales</taxon>
        <taxon>Halomonadaceae</taxon>
        <taxon>Vreelandella</taxon>
    </lineage>
</organism>
<dbReference type="NCBIfam" id="TIGR00254">
    <property type="entry name" value="GGDEF"/>
    <property type="match status" value="1"/>
</dbReference>
<dbReference type="InterPro" id="IPR000160">
    <property type="entry name" value="GGDEF_dom"/>
</dbReference>
<evidence type="ECO:0000313" key="5">
    <source>
        <dbReference type="Proteomes" id="UP000289555"/>
    </source>
</evidence>
<dbReference type="Gene3D" id="3.30.450.20">
    <property type="entry name" value="PAS domain"/>
    <property type="match status" value="1"/>
</dbReference>
<dbReference type="CDD" id="cd01949">
    <property type="entry name" value="GGDEF"/>
    <property type="match status" value="1"/>
</dbReference>
<dbReference type="InterPro" id="IPR000700">
    <property type="entry name" value="PAS-assoc_C"/>
</dbReference>
<dbReference type="SMART" id="SM00086">
    <property type="entry name" value="PAC"/>
    <property type="match status" value="1"/>
</dbReference>
<dbReference type="NCBIfam" id="TIGR00229">
    <property type="entry name" value="sensory_box"/>
    <property type="match status" value="1"/>
</dbReference>
<name>A0ABM7GUZ8_9GAMM</name>
<accession>A0ABM7GUZ8</accession>
<evidence type="ECO:0000259" key="2">
    <source>
        <dbReference type="PROSITE" id="PS50113"/>
    </source>
</evidence>
<evidence type="ECO:0000313" key="4">
    <source>
        <dbReference type="EMBL" id="BBI54578.1"/>
    </source>
</evidence>
<dbReference type="Pfam" id="PF00990">
    <property type="entry name" value="GGDEF"/>
    <property type="match status" value="1"/>
</dbReference>
<dbReference type="Pfam" id="PF13426">
    <property type="entry name" value="PAS_9"/>
    <property type="match status" value="1"/>
</dbReference>
<feature type="domain" description="GGDEF" evidence="3">
    <location>
        <begin position="179"/>
        <end position="216"/>
    </location>
</feature>
<sequence length="216" mass="24759">MIYVIARVITRRKASEHQLKLLERGVESSTNGIIITDAQRSELPIVYVNAAFERITGYSRRQVLGLNCRFLQGEESDPATIRQLRDGIDAQREVHVVIRNYRCDGSAFWNDLHISPVRDEETGHVTHFIGVQNDISEQREYQAQLAYNAHHDALTGLPNRLLLGQRLEQGCVVARRYHRFIAVLFIDLDDFKPINDTLGHEVGDFILVEVAKRLEK</sequence>
<proteinExistence type="predicted"/>
<dbReference type="SUPFAM" id="SSF55073">
    <property type="entry name" value="Nucleotide cyclase"/>
    <property type="match status" value="1"/>
</dbReference>
<feature type="domain" description="PAS" evidence="1">
    <location>
        <begin position="18"/>
        <end position="65"/>
    </location>
</feature>
<dbReference type="PANTHER" id="PTHR46663:SF3">
    <property type="entry name" value="SLL0267 PROTEIN"/>
    <property type="match status" value="1"/>
</dbReference>
<dbReference type="InterPro" id="IPR029787">
    <property type="entry name" value="Nucleotide_cyclase"/>
</dbReference>
<dbReference type="InterPro" id="IPR001610">
    <property type="entry name" value="PAC"/>
</dbReference>
<gene>
    <name evidence="4" type="ORF">HORIV_69990</name>
</gene>
<dbReference type="SMART" id="SM00091">
    <property type="entry name" value="PAS"/>
    <property type="match status" value="1"/>
</dbReference>
<dbReference type="InterPro" id="IPR000014">
    <property type="entry name" value="PAS"/>
</dbReference>
<dbReference type="CDD" id="cd00130">
    <property type="entry name" value="PAS"/>
    <property type="match status" value="1"/>
</dbReference>
<dbReference type="InterPro" id="IPR052163">
    <property type="entry name" value="DGC-Regulatory_Protein"/>
</dbReference>
<dbReference type="Gene3D" id="3.30.70.270">
    <property type="match status" value="1"/>
</dbReference>
<evidence type="ECO:0000259" key="3">
    <source>
        <dbReference type="PROSITE" id="PS50887"/>
    </source>
</evidence>
<evidence type="ECO:0000259" key="1">
    <source>
        <dbReference type="PROSITE" id="PS50112"/>
    </source>
</evidence>
<dbReference type="SUPFAM" id="SSF55785">
    <property type="entry name" value="PYP-like sensor domain (PAS domain)"/>
    <property type="match status" value="1"/>
</dbReference>
<dbReference type="PANTHER" id="PTHR46663">
    <property type="entry name" value="DIGUANYLATE CYCLASE DGCT-RELATED"/>
    <property type="match status" value="1"/>
</dbReference>
<evidence type="ECO:0008006" key="6">
    <source>
        <dbReference type="Google" id="ProtNLM"/>
    </source>
</evidence>
<reference evidence="5" key="1">
    <citation type="journal article" date="2019" name="Microbiol. Resour. Announc.">
        <title>Complete Genome Sequence of Halomonas olivaria, a Moderately Halophilic Bacterium Isolated from Olive Processing Effluents, Obtained by Nanopore Sequencing.</title>
        <authorList>
            <person name="Nagata S."/>
            <person name="Ii K.M."/>
            <person name="Tsukimi T."/>
            <person name="Miura M.C."/>
            <person name="Galipon J."/>
            <person name="Arakawa K."/>
        </authorList>
    </citation>
    <scope>NUCLEOTIDE SEQUENCE [LARGE SCALE GENOMIC DNA]</scope>
    <source>
        <strain evidence="5">TYRC17</strain>
    </source>
</reference>
<dbReference type="InterPro" id="IPR035965">
    <property type="entry name" value="PAS-like_dom_sf"/>
</dbReference>
<feature type="domain" description="PAC" evidence="2">
    <location>
        <begin position="92"/>
        <end position="147"/>
    </location>
</feature>
<dbReference type="PROSITE" id="PS50113">
    <property type="entry name" value="PAC"/>
    <property type="match status" value="1"/>
</dbReference>
<dbReference type="Proteomes" id="UP000289555">
    <property type="component" value="Chromosome"/>
</dbReference>
<protein>
    <recommendedName>
        <fullName evidence="6">LOV domain-containing protein</fullName>
    </recommendedName>
</protein>
<keyword evidence="5" id="KW-1185">Reference proteome</keyword>